<evidence type="ECO:0000313" key="3">
    <source>
        <dbReference type="Proteomes" id="UP000316988"/>
    </source>
</evidence>
<dbReference type="Gene3D" id="3.40.630.30">
    <property type="match status" value="1"/>
</dbReference>
<sequence length="165" mass="18180">MISLSETPRLVEPTTAVRVSCLTGEQADMRSRGADTSWLAAASTDFEAFVAERVGVRERWGVPSTLFWFVSGEHYLGSLVVRHRLTEDEGGGHIGYHVVQPWQRQGHATRMLAQGLVVARSLGVDRVLLTVAPDNEWSRRVVIANGGVAEDGLNHEGEQRFWVGS</sequence>
<keyword evidence="2" id="KW-0808">Transferase</keyword>
<dbReference type="Proteomes" id="UP000316988">
    <property type="component" value="Unassembled WGS sequence"/>
</dbReference>
<dbReference type="PROSITE" id="PS51186">
    <property type="entry name" value="GNAT"/>
    <property type="match status" value="1"/>
</dbReference>
<dbReference type="EMBL" id="VLNT01000010">
    <property type="protein sequence ID" value="TSD62242.1"/>
    <property type="molecule type" value="Genomic_DNA"/>
</dbReference>
<dbReference type="SUPFAM" id="SSF55729">
    <property type="entry name" value="Acyl-CoA N-acyltransferases (Nat)"/>
    <property type="match status" value="1"/>
</dbReference>
<dbReference type="OrthoDB" id="9797989at2"/>
<proteinExistence type="predicted"/>
<comment type="caution">
    <text evidence="2">The sequence shown here is derived from an EMBL/GenBank/DDBJ whole genome shotgun (WGS) entry which is preliminary data.</text>
</comment>
<dbReference type="InterPro" id="IPR000182">
    <property type="entry name" value="GNAT_dom"/>
</dbReference>
<dbReference type="InterPro" id="IPR016181">
    <property type="entry name" value="Acyl_CoA_acyltransferase"/>
</dbReference>
<evidence type="ECO:0000259" key="1">
    <source>
        <dbReference type="PROSITE" id="PS51186"/>
    </source>
</evidence>
<protein>
    <submittedName>
        <fullName evidence="2">GNAT family N-acetyltransferase</fullName>
    </submittedName>
</protein>
<dbReference type="GO" id="GO:0016747">
    <property type="term" value="F:acyltransferase activity, transferring groups other than amino-acyl groups"/>
    <property type="evidence" value="ECO:0007669"/>
    <property type="project" value="InterPro"/>
</dbReference>
<dbReference type="PANTHER" id="PTHR39173:SF1">
    <property type="entry name" value="ACETYLTRANSFERASE"/>
    <property type="match status" value="1"/>
</dbReference>
<dbReference type="PANTHER" id="PTHR39173">
    <property type="entry name" value="ACETYLTRANSFERASE"/>
    <property type="match status" value="1"/>
</dbReference>
<evidence type="ECO:0000313" key="2">
    <source>
        <dbReference type="EMBL" id="TSD62242.1"/>
    </source>
</evidence>
<dbReference type="AlphaFoldDB" id="A0A554S7C9"/>
<dbReference type="Pfam" id="PF13302">
    <property type="entry name" value="Acetyltransf_3"/>
    <property type="match status" value="1"/>
</dbReference>
<dbReference type="RefSeq" id="WP_143913957.1">
    <property type="nucleotide sequence ID" value="NZ_VLNT01000010.1"/>
</dbReference>
<gene>
    <name evidence="2" type="ORF">FNM00_12895</name>
</gene>
<organism evidence="2 3">
    <name type="scientific">Aeromicrobium piscarium</name>
    <dbReference type="NCBI Taxonomy" id="2590901"/>
    <lineage>
        <taxon>Bacteria</taxon>
        <taxon>Bacillati</taxon>
        <taxon>Actinomycetota</taxon>
        <taxon>Actinomycetes</taxon>
        <taxon>Propionibacteriales</taxon>
        <taxon>Nocardioidaceae</taxon>
        <taxon>Aeromicrobium</taxon>
    </lineage>
</organism>
<feature type="domain" description="N-acetyltransferase" evidence="1">
    <location>
        <begin position="29"/>
        <end position="165"/>
    </location>
</feature>
<reference evidence="2 3" key="1">
    <citation type="submission" date="2019-07" db="EMBL/GenBank/DDBJ databases">
        <authorList>
            <person name="Zhao L.H."/>
        </authorList>
    </citation>
    <scope>NUCLEOTIDE SEQUENCE [LARGE SCALE GENOMIC DNA]</scope>
    <source>
        <strain evidence="2 3">Co35</strain>
    </source>
</reference>
<name>A0A554S7C9_9ACTN</name>
<accession>A0A554S7C9</accession>
<keyword evidence="3" id="KW-1185">Reference proteome</keyword>